<feature type="region of interest" description="Disordered" evidence="1">
    <location>
        <begin position="187"/>
        <end position="206"/>
    </location>
</feature>
<evidence type="ECO:0000313" key="2">
    <source>
        <dbReference type="EMBL" id="PKI48649.1"/>
    </source>
</evidence>
<sequence length="219" mass="24091">MAWECPPSRGKCMTDTREKKSPLPIYGPEVEGYTNLGKWRRKTPWKCQDLCSCPIEGQTTFQRPSPLASLVHLLSARNYARMIETLRLGPKPDVGPKPDAVNARPKPDVVGRPSVHSSPCHGGRVKAAGGLPAKVSTTRRSCEVGGRDGLSFWSQRISPWRSENRGWSTREGWHDSPVVRGGWSGWTTSSHSTSSHGEVKTTGGLPAKVGTTRLSYETW</sequence>
<protein>
    <submittedName>
        <fullName evidence="2">Uncharacterized protein</fullName>
    </submittedName>
</protein>
<gene>
    <name evidence="2" type="ORF">CRG98_030977</name>
</gene>
<evidence type="ECO:0000313" key="3">
    <source>
        <dbReference type="Proteomes" id="UP000233551"/>
    </source>
</evidence>
<feature type="compositionally biased region" description="Low complexity" evidence="1">
    <location>
        <begin position="187"/>
        <end position="196"/>
    </location>
</feature>
<reference evidence="2 3" key="1">
    <citation type="submission" date="2017-11" db="EMBL/GenBank/DDBJ databases">
        <title>De-novo sequencing of pomegranate (Punica granatum L.) genome.</title>
        <authorList>
            <person name="Akparov Z."/>
            <person name="Amiraslanov A."/>
            <person name="Hajiyeva S."/>
            <person name="Abbasov M."/>
            <person name="Kaur K."/>
            <person name="Hamwieh A."/>
            <person name="Solovyev V."/>
            <person name="Salamov A."/>
            <person name="Braich B."/>
            <person name="Kosarev P."/>
            <person name="Mahmoud A."/>
            <person name="Hajiyev E."/>
            <person name="Babayeva S."/>
            <person name="Izzatullayeva V."/>
            <person name="Mammadov A."/>
            <person name="Mammadov A."/>
            <person name="Sharifova S."/>
            <person name="Ojaghi J."/>
            <person name="Eynullazada K."/>
            <person name="Bayramov B."/>
            <person name="Abdulazimova A."/>
            <person name="Shahmuradov I."/>
        </authorList>
    </citation>
    <scope>NUCLEOTIDE SEQUENCE [LARGE SCALE GENOMIC DNA]</scope>
    <source>
        <strain evidence="3">cv. AG2017</strain>
        <tissue evidence="2">Leaf</tissue>
    </source>
</reference>
<dbReference type="EMBL" id="PGOL01002364">
    <property type="protein sequence ID" value="PKI48649.1"/>
    <property type="molecule type" value="Genomic_DNA"/>
</dbReference>
<proteinExistence type="predicted"/>
<feature type="region of interest" description="Disordered" evidence="1">
    <location>
        <begin position="1"/>
        <end position="20"/>
    </location>
</feature>
<dbReference type="AlphaFoldDB" id="A0A2I0IX84"/>
<dbReference type="Proteomes" id="UP000233551">
    <property type="component" value="Unassembled WGS sequence"/>
</dbReference>
<feature type="region of interest" description="Disordered" evidence="1">
    <location>
        <begin position="90"/>
        <end position="128"/>
    </location>
</feature>
<organism evidence="2 3">
    <name type="scientific">Punica granatum</name>
    <name type="common">Pomegranate</name>
    <dbReference type="NCBI Taxonomy" id="22663"/>
    <lineage>
        <taxon>Eukaryota</taxon>
        <taxon>Viridiplantae</taxon>
        <taxon>Streptophyta</taxon>
        <taxon>Embryophyta</taxon>
        <taxon>Tracheophyta</taxon>
        <taxon>Spermatophyta</taxon>
        <taxon>Magnoliopsida</taxon>
        <taxon>eudicotyledons</taxon>
        <taxon>Gunneridae</taxon>
        <taxon>Pentapetalae</taxon>
        <taxon>rosids</taxon>
        <taxon>malvids</taxon>
        <taxon>Myrtales</taxon>
        <taxon>Lythraceae</taxon>
        <taxon>Punica</taxon>
    </lineage>
</organism>
<keyword evidence="3" id="KW-1185">Reference proteome</keyword>
<accession>A0A2I0IX84</accession>
<name>A0A2I0IX84_PUNGR</name>
<comment type="caution">
    <text evidence="2">The sequence shown here is derived from an EMBL/GenBank/DDBJ whole genome shotgun (WGS) entry which is preliminary data.</text>
</comment>
<evidence type="ECO:0000256" key="1">
    <source>
        <dbReference type="SAM" id="MobiDB-lite"/>
    </source>
</evidence>